<accession>A0AAJ6NDD1</accession>
<evidence type="ECO:0000313" key="2">
    <source>
        <dbReference type="Proteomes" id="UP001231736"/>
    </source>
</evidence>
<dbReference type="Proteomes" id="UP001231736">
    <property type="component" value="Unassembled WGS sequence"/>
</dbReference>
<comment type="caution">
    <text evidence="1">The sequence shown here is derived from an EMBL/GenBank/DDBJ whole genome shotgun (WGS) entry which is preliminary data.</text>
</comment>
<dbReference type="EMBL" id="JASAYT010000010">
    <property type="protein sequence ID" value="MDP8174702.1"/>
    <property type="molecule type" value="Genomic_DNA"/>
</dbReference>
<name>A0AAJ6NDD1_9PAST</name>
<protein>
    <recommendedName>
        <fullName evidence="3">Lipoprotein</fullName>
    </recommendedName>
</protein>
<reference evidence="1" key="1">
    <citation type="journal article" date="2023" name="Front. Microbiol.">
        <title>Phylogeography and host specificity of Pasteurellaceae pathogenic to sea-farmed fish in the north-east Atlantic.</title>
        <authorList>
            <person name="Gulla S."/>
            <person name="Colquhoun D.J."/>
            <person name="Olsen A.B."/>
            <person name="Spilsberg B."/>
            <person name="Lagesen K."/>
            <person name="Aakesson C.P."/>
            <person name="Strom S."/>
            <person name="Manji F."/>
            <person name="Birkbeck T.H."/>
            <person name="Nilsen H.K."/>
        </authorList>
    </citation>
    <scope>NUCLEOTIDE SEQUENCE</scope>
    <source>
        <strain evidence="1">98B1</strain>
    </source>
</reference>
<dbReference type="PROSITE" id="PS51257">
    <property type="entry name" value="PROKAR_LIPOPROTEIN"/>
    <property type="match status" value="1"/>
</dbReference>
<evidence type="ECO:0000313" key="1">
    <source>
        <dbReference type="EMBL" id="MDP8174702.1"/>
    </source>
</evidence>
<evidence type="ECO:0008006" key="3">
    <source>
        <dbReference type="Google" id="ProtNLM"/>
    </source>
</evidence>
<gene>
    <name evidence="1" type="ORF">QJU97_04405</name>
</gene>
<dbReference type="RefSeq" id="WP_306376152.1">
    <property type="nucleotide sequence ID" value="NZ_JASAYT010000010.1"/>
</dbReference>
<proteinExistence type="predicted"/>
<dbReference type="AlphaFoldDB" id="A0AAJ6NDD1"/>
<sequence>MKLNILIICCLFVFGCKDHYNDAIEWMYAIKQGVNINLVKNNQPDFIEIDWNNPKIMGNEKWYEVTKIKGNKDILQMTHYLVFVKDKYQYWYSGK</sequence>
<organism evidence="1 2">
    <name type="scientific">Phocoenobacter skyensis</name>
    <dbReference type="NCBI Taxonomy" id="97481"/>
    <lineage>
        <taxon>Bacteria</taxon>
        <taxon>Pseudomonadati</taxon>
        <taxon>Pseudomonadota</taxon>
        <taxon>Gammaproteobacteria</taxon>
        <taxon>Pasteurellales</taxon>
        <taxon>Pasteurellaceae</taxon>
        <taxon>Phocoenobacter</taxon>
    </lineage>
</organism>